<keyword evidence="1" id="KW-1003">Cell membrane</keyword>
<reference evidence="4 5" key="2">
    <citation type="submission" date="2019-01" db="EMBL/GenBank/DDBJ databases">
        <title>Motilimonas pumilus sp. nov., isolated from the gut of sea cucumber (Apostichopus japonicus).</title>
        <authorList>
            <person name="Wang F.-Q."/>
            <person name="Ren L.-H."/>
            <person name="Lin Y.-W."/>
            <person name="Sun G.-H."/>
            <person name="Du Z.-J."/>
            <person name="Zhao J.-X."/>
            <person name="Liu X.-J."/>
            <person name="Liu L.-J."/>
        </authorList>
    </citation>
    <scope>NUCLEOTIDE SEQUENCE [LARGE SCALE GENOMIC DNA]</scope>
    <source>
        <strain evidence="4 5">PLHSC7-2</strain>
    </source>
</reference>
<evidence type="ECO:0000256" key="3">
    <source>
        <dbReference type="ARBA" id="ARBA00023136"/>
    </source>
</evidence>
<organism evidence="4 5">
    <name type="scientific">Motilimonas pumila</name>
    <dbReference type="NCBI Taxonomy" id="2303987"/>
    <lineage>
        <taxon>Bacteria</taxon>
        <taxon>Pseudomonadati</taxon>
        <taxon>Pseudomonadota</taxon>
        <taxon>Gammaproteobacteria</taxon>
        <taxon>Alteromonadales</taxon>
        <taxon>Alteromonadales genera incertae sedis</taxon>
        <taxon>Motilimonas</taxon>
    </lineage>
</organism>
<keyword evidence="5" id="KW-1185">Reference proteome</keyword>
<protein>
    <submittedName>
        <fullName evidence="4">SecY-interacting protein</fullName>
    </submittedName>
</protein>
<dbReference type="GO" id="GO:0009898">
    <property type="term" value="C:cytoplasmic side of plasma membrane"/>
    <property type="evidence" value="ECO:0007669"/>
    <property type="project" value="InterPro"/>
</dbReference>
<dbReference type="AlphaFoldDB" id="A0A418YJN6"/>
<evidence type="ECO:0000256" key="2">
    <source>
        <dbReference type="ARBA" id="ARBA00022519"/>
    </source>
</evidence>
<accession>A0A418YJN6</accession>
<gene>
    <name evidence="4" type="ORF">D1Z90_00195</name>
</gene>
<keyword evidence="3" id="KW-0472">Membrane</keyword>
<dbReference type="EMBL" id="QZCH01000001">
    <property type="protein sequence ID" value="RJG51199.1"/>
    <property type="molecule type" value="Genomic_DNA"/>
</dbReference>
<dbReference type="InterPro" id="IPR009948">
    <property type="entry name" value="Syd"/>
</dbReference>
<dbReference type="Pfam" id="PF07348">
    <property type="entry name" value="Syd"/>
    <property type="match status" value="1"/>
</dbReference>
<comment type="caution">
    <text evidence="4">The sequence shown here is derived from an EMBL/GenBank/DDBJ whole genome shotgun (WGS) entry which is preliminary data.</text>
</comment>
<dbReference type="InterPro" id="IPR038228">
    <property type="entry name" value="Syd_sf"/>
</dbReference>
<evidence type="ECO:0000256" key="1">
    <source>
        <dbReference type="ARBA" id="ARBA00022475"/>
    </source>
</evidence>
<dbReference type="Proteomes" id="UP000283255">
    <property type="component" value="Unassembled WGS sequence"/>
</dbReference>
<dbReference type="NCBIfam" id="NF003439">
    <property type="entry name" value="PRK04968.1"/>
    <property type="match status" value="1"/>
</dbReference>
<sequence length="194" mass="21731">MIIRHKPVSASSASESLSAFYARCATSWQQQNQLPMVAYDSDWPSPCEKGEPVEAMIQWQPHALSEPHSLDNIARALEMELHPDLSGLFCYWYADVVSAELNHEGRNMTIELVQAWNAQDFERLQENIIAHVMMQRRIGQAETVFIASCEDEMQIISLVNDSGEIVLEQLGKGIITTLAGDLASFLSKLKPAQL</sequence>
<dbReference type="Gene3D" id="3.40.1580.20">
    <property type="entry name" value="Syd protein"/>
    <property type="match status" value="1"/>
</dbReference>
<dbReference type="CDD" id="cd16323">
    <property type="entry name" value="Syd"/>
    <property type="match status" value="1"/>
</dbReference>
<evidence type="ECO:0000313" key="5">
    <source>
        <dbReference type="Proteomes" id="UP000283255"/>
    </source>
</evidence>
<reference evidence="4 5" key="1">
    <citation type="submission" date="2018-09" db="EMBL/GenBank/DDBJ databases">
        <authorList>
            <person name="Wang F."/>
        </authorList>
    </citation>
    <scope>NUCLEOTIDE SEQUENCE [LARGE SCALE GENOMIC DNA]</scope>
    <source>
        <strain evidence="4 5">PLHSC7-2</strain>
    </source>
</reference>
<evidence type="ECO:0000313" key="4">
    <source>
        <dbReference type="EMBL" id="RJG51199.1"/>
    </source>
</evidence>
<name>A0A418YJN6_9GAMM</name>
<proteinExistence type="predicted"/>
<keyword evidence="2" id="KW-0997">Cell inner membrane</keyword>